<evidence type="ECO:0000313" key="2">
    <source>
        <dbReference type="Proteomes" id="UP000266861"/>
    </source>
</evidence>
<name>A0A397HW56_9GLOM</name>
<evidence type="ECO:0008006" key="3">
    <source>
        <dbReference type="Google" id="ProtNLM"/>
    </source>
</evidence>
<sequence length="341" mass="39289">MDISFTIVHDNKHTESEIISIQAHQDDIDKEQDESNNFLSIEQDEIDNLLSIEEDKPSDLLSQNLENEVINLCVSCVFNSWESIDAIMKAYGKKNGFTIIKKRIKHRSFGCEFGGCYQSRKQVDINKHKDPKFPTLSILNCDLTNAIQKYKTKMDITHDASHLLKTLIQHKSNDPGWFVDFQLDEENRLIRLFWMSPTQIAFECTKNATMTEPLVFVTDADPTANAAIGIYEELFYERWTNLIKKYSSVKGYLMRALYPSRQAWAHAFTSKIFTAGIQTTSRVEGLNNIIKHELKVNSTLCDLANVLASGNFSGRKFTENLQDLQKFTPKKINFFDFDHYL</sequence>
<proteinExistence type="predicted"/>
<dbReference type="AlphaFoldDB" id="A0A397HW56"/>
<protein>
    <recommendedName>
        <fullName evidence="3">MULE transposase domain-containing protein</fullName>
    </recommendedName>
</protein>
<keyword evidence="2" id="KW-1185">Reference proteome</keyword>
<dbReference type="PANTHER" id="PTHR47718:SF17">
    <property type="entry name" value="PROTEIN FAR1-RELATED SEQUENCE 5-LIKE"/>
    <property type="match status" value="1"/>
</dbReference>
<dbReference type="PANTHER" id="PTHR47718">
    <property type="entry name" value="OS01G0519700 PROTEIN"/>
    <property type="match status" value="1"/>
</dbReference>
<accession>A0A397HW56</accession>
<evidence type="ECO:0000313" key="1">
    <source>
        <dbReference type="EMBL" id="RHZ67242.1"/>
    </source>
</evidence>
<dbReference type="Proteomes" id="UP000266861">
    <property type="component" value="Unassembled WGS sequence"/>
</dbReference>
<dbReference type="OrthoDB" id="2348750at2759"/>
<dbReference type="EMBL" id="PQFF01000276">
    <property type="protein sequence ID" value="RHZ67242.1"/>
    <property type="molecule type" value="Genomic_DNA"/>
</dbReference>
<comment type="caution">
    <text evidence="1">The sequence shown here is derived from an EMBL/GenBank/DDBJ whole genome shotgun (WGS) entry which is preliminary data.</text>
</comment>
<organism evidence="1 2">
    <name type="scientific">Diversispora epigaea</name>
    <dbReference type="NCBI Taxonomy" id="1348612"/>
    <lineage>
        <taxon>Eukaryota</taxon>
        <taxon>Fungi</taxon>
        <taxon>Fungi incertae sedis</taxon>
        <taxon>Mucoromycota</taxon>
        <taxon>Glomeromycotina</taxon>
        <taxon>Glomeromycetes</taxon>
        <taxon>Diversisporales</taxon>
        <taxon>Diversisporaceae</taxon>
        <taxon>Diversispora</taxon>
    </lineage>
</organism>
<reference evidence="1 2" key="1">
    <citation type="submission" date="2018-08" db="EMBL/GenBank/DDBJ databases">
        <title>Genome and evolution of the arbuscular mycorrhizal fungus Diversispora epigaea (formerly Glomus versiforme) and its bacterial endosymbionts.</title>
        <authorList>
            <person name="Sun X."/>
            <person name="Fei Z."/>
            <person name="Harrison M."/>
        </authorList>
    </citation>
    <scope>NUCLEOTIDE SEQUENCE [LARGE SCALE GENOMIC DNA]</scope>
    <source>
        <strain evidence="1 2">IT104</strain>
    </source>
</reference>
<gene>
    <name evidence="1" type="ORF">Glove_302g18</name>
</gene>